<sequence>MSSSAPAVGSPSSDSLPLVDQDLAPRTLEGTASSILPPSPPHREYEPQLLGRRVSLVPPEDHQRPKHSKQDEVLGESKTPTEAVQDALRTDVVVKFTRFVRASLEEMTPENQNVAMDEIYAVLKKYRPKRGIDG</sequence>
<dbReference type="Proteomes" id="UP000095287">
    <property type="component" value="Unplaced"/>
</dbReference>
<name>A0A1I7Z2P6_9BILA</name>
<feature type="compositionally biased region" description="Low complexity" evidence="1">
    <location>
        <begin position="1"/>
        <end position="15"/>
    </location>
</feature>
<evidence type="ECO:0000313" key="2">
    <source>
        <dbReference type="Proteomes" id="UP000095287"/>
    </source>
</evidence>
<proteinExistence type="predicted"/>
<dbReference type="WBParaSite" id="L893_g22321.t1">
    <property type="protein sequence ID" value="L893_g22321.t1"/>
    <property type="gene ID" value="L893_g22321"/>
</dbReference>
<dbReference type="AlphaFoldDB" id="A0A1I7Z2P6"/>
<evidence type="ECO:0000256" key="1">
    <source>
        <dbReference type="SAM" id="MobiDB-lite"/>
    </source>
</evidence>
<accession>A0A1I7Z2P6</accession>
<feature type="region of interest" description="Disordered" evidence="1">
    <location>
        <begin position="1"/>
        <end position="82"/>
    </location>
</feature>
<organism evidence="2 3">
    <name type="scientific">Steinernema glaseri</name>
    <dbReference type="NCBI Taxonomy" id="37863"/>
    <lineage>
        <taxon>Eukaryota</taxon>
        <taxon>Metazoa</taxon>
        <taxon>Ecdysozoa</taxon>
        <taxon>Nematoda</taxon>
        <taxon>Chromadorea</taxon>
        <taxon>Rhabditida</taxon>
        <taxon>Tylenchina</taxon>
        <taxon>Panagrolaimomorpha</taxon>
        <taxon>Strongyloidoidea</taxon>
        <taxon>Steinernematidae</taxon>
        <taxon>Steinernema</taxon>
    </lineage>
</organism>
<feature type="compositionally biased region" description="Basic and acidic residues" evidence="1">
    <location>
        <begin position="59"/>
        <end position="72"/>
    </location>
</feature>
<protein>
    <submittedName>
        <fullName evidence="3">SAP30_Sin3_bdg domain-containing protein</fullName>
    </submittedName>
</protein>
<evidence type="ECO:0000313" key="3">
    <source>
        <dbReference type="WBParaSite" id="L893_g22321.t1"/>
    </source>
</evidence>
<keyword evidence="2" id="KW-1185">Reference proteome</keyword>
<reference evidence="3" key="1">
    <citation type="submission" date="2016-11" db="UniProtKB">
        <authorList>
            <consortium name="WormBaseParasite"/>
        </authorList>
    </citation>
    <scope>IDENTIFICATION</scope>
</reference>